<dbReference type="Proteomes" id="UP001175226">
    <property type="component" value="Unassembled WGS sequence"/>
</dbReference>
<dbReference type="AlphaFoldDB" id="A0AA39IBT4"/>
<feature type="non-terminal residue" evidence="1">
    <location>
        <position position="125"/>
    </location>
</feature>
<comment type="caution">
    <text evidence="1">The sequence shown here is derived from an EMBL/GenBank/DDBJ whole genome shotgun (WGS) entry which is preliminary data.</text>
</comment>
<proteinExistence type="predicted"/>
<keyword evidence="2" id="KW-1185">Reference proteome</keyword>
<evidence type="ECO:0000313" key="1">
    <source>
        <dbReference type="EMBL" id="KAK0421508.1"/>
    </source>
</evidence>
<name>A0AA39IBT4_9AGAR</name>
<evidence type="ECO:0000313" key="2">
    <source>
        <dbReference type="Proteomes" id="UP001175226"/>
    </source>
</evidence>
<accession>A0AA39IBT4</accession>
<dbReference type="EMBL" id="JAUEPT010000597">
    <property type="protein sequence ID" value="KAK0421508.1"/>
    <property type="molecule type" value="Genomic_DNA"/>
</dbReference>
<organism evidence="1 2">
    <name type="scientific">Armillaria borealis</name>
    <dbReference type="NCBI Taxonomy" id="47425"/>
    <lineage>
        <taxon>Eukaryota</taxon>
        <taxon>Fungi</taxon>
        <taxon>Dikarya</taxon>
        <taxon>Basidiomycota</taxon>
        <taxon>Agaricomycotina</taxon>
        <taxon>Agaricomycetes</taxon>
        <taxon>Agaricomycetidae</taxon>
        <taxon>Agaricales</taxon>
        <taxon>Marasmiineae</taxon>
        <taxon>Physalacriaceae</taxon>
        <taxon>Armillaria</taxon>
    </lineage>
</organism>
<protein>
    <submittedName>
        <fullName evidence="1">Uncharacterized protein</fullName>
    </submittedName>
</protein>
<dbReference type="Pfam" id="PF14223">
    <property type="entry name" value="Retrotran_gag_2"/>
    <property type="match status" value="1"/>
</dbReference>
<gene>
    <name evidence="1" type="ORF">EV421DRAFT_1696342</name>
</gene>
<reference evidence="1" key="1">
    <citation type="submission" date="2023-06" db="EMBL/GenBank/DDBJ databases">
        <authorList>
            <consortium name="Lawrence Berkeley National Laboratory"/>
            <person name="Ahrendt S."/>
            <person name="Sahu N."/>
            <person name="Indic B."/>
            <person name="Wong-Bajracharya J."/>
            <person name="Merenyi Z."/>
            <person name="Ke H.-M."/>
            <person name="Monk M."/>
            <person name="Kocsube S."/>
            <person name="Drula E."/>
            <person name="Lipzen A."/>
            <person name="Balint B."/>
            <person name="Henrissat B."/>
            <person name="Andreopoulos B."/>
            <person name="Martin F.M."/>
            <person name="Harder C.B."/>
            <person name="Rigling D."/>
            <person name="Ford K.L."/>
            <person name="Foster G.D."/>
            <person name="Pangilinan J."/>
            <person name="Papanicolaou A."/>
            <person name="Barry K."/>
            <person name="LaButti K."/>
            <person name="Viragh M."/>
            <person name="Koriabine M."/>
            <person name="Yan M."/>
            <person name="Riley R."/>
            <person name="Champramary S."/>
            <person name="Plett K.L."/>
            <person name="Tsai I.J."/>
            <person name="Slot J."/>
            <person name="Sipos G."/>
            <person name="Plett J."/>
            <person name="Nagy L.G."/>
            <person name="Grigoriev I.V."/>
        </authorList>
    </citation>
    <scope>NUCLEOTIDE SEQUENCE</scope>
    <source>
        <strain evidence="1">FPL87.14</strain>
    </source>
</reference>
<sequence length="125" mass="13905">MSTTLTADFTALSNVPKLAVDGSNWLIFRYRFEIGIESKGAWGHFDGSSPSPANPPPTGDAAALTALNEWKKREREACHYLAQKLEDSTLTELLRLATVLQMWATLSSKYTALSSHIITDMQRQF</sequence>